<reference evidence="3" key="2">
    <citation type="submission" date="2021-04" db="EMBL/GenBank/DDBJ databases">
        <authorList>
            <person name="Gilroy R."/>
        </authorList>
    </citation>
    <scope>NUCLEOTIDE SEQUENCE</scope>
    <source>
        <strain evidence="3">ChiGjej6B6-14162</strain>
    </source>
</reference>
<sequence>MKYRTLGLCGLRVSSVGLGCMGMSHAYGAPSDKREMTALLADAVDMGYTFFDTAEIYGLPGQPHHNEELLGEALRPYRDHIVLATKFGLAFDTPEAAGPHALIPDARPEIIRRSVEGSLRRLRTDHIDLYYQHRIDPSVEPETVAEVMADLIHEGKILHWGISEATEGYLRRAHRVCPVTAIQNRFSMMARWHESLQPVCEELGIGFVAYSPLANGLLTNCYAADTKFDPATDFRASMPQYRPESFEKNRTLFSLLEQLADEHHATASQVSLAWMMNKRPPIVPIPGTRHLCRLKENIGAADIYLTDEEVKAIDTALDNMEMSEVFGGSPIK</sequence>
<dbReference type="InterPro" id="IPR023210">
    <property type="entry name" value="NADP_OxRdtase_dom"/>
</dbReference>
<gene>
    <name evidence="3" type="ORF">H9977_07550</name>
</gene>
<comment type="caution">
    <text evidence="3">The sequence shown here is derived from an EMBL/GenBank/DDBJ whole genome shotgun (WGS) entry which is preliminary data.</text>
</comment>
<dbReference type="PANTHER" id="PTHR43625:SF77">
    <property type="entry name" value="ALDO-KETO REDUCTASE"/>
    <property type="match status" value="1"/>
</dbReference>
<dbReference type="Proteomes" id="UP000886740">
    <property type="component" value="Unassembled WGS sequence"/>
</dbReference>
<name>A0A9D1X8X2_9BACT</name>
<dbReference type="CDD" id="cd19078">
    <property type="entry name" value="AKR_AKR13C1_2"/>
    <property type="match status" value="1"/>
</dbReference>
<protein>
    <submittedName>
        <fullName evidence="3">Aldo/keto reductase</fullName>
    </submittedName>
</protein>
<dbReference type="PANTHER" id="PTHR43625">
    <property type="entry name" value="AFLATOXIN B1 ALDEHYDE REDUCTASE"/>
    <property type="match status" value="1"/>
</dbReference>
<dbReference type="InterPro" id="IPR036812">
    <property type="entry name" value="NAD(P)_OxRdtase_dom_sf"/>
</dbReference>
<reference evidence="3" key="1">
    <citation type="journal article" date="2021" name="PeerJ">
        <title>Extensive microbial diversity within the chicken gut microbiome revealed by metagenomics and culture.</title>
        <authorList>
            <person name="Gilroy R."/>
            <person name="Ravi A."/>
            <person name="Getino M."/>
            <person name="Pursley I."/>
            <person name="Horton D.L."/>
            <person name="Alikhan N.F."/>
            <person name="Baker D."/>
            <person name="Gharbi K."/>
            <person name="Hall N."/>
            <person name="Watson M."/>
            <person name="Adriaenssens E.M."/>
            <person name="Foster-Nyarko E."/>
            <person name="Jarju S."/>
            <person name="Secka A."/>
            <person name="Antonio M."/>
            <person name="Oren A."/>
            <person name="Chaudhuri R.R."/>
            <person name="La Ragione R."/>
            <person name="Hildebrand F."/>
            <person name="Pallen M.J."/>
        </authorList>
    </citation>
    <scope>NUCLEOTIDE SEQUENCE</scope>
    <source>
        <strain evidence="3">ChiGjej6B6-14162</strain>
    </source>
</reference>
<dbReference type="GO" id="GO:0016491">
    <property type="term" value="F:oxidoreductase activity"/>
    <property type="evidence" value="ECO:0007669"/>
    <property type="project" value="UniProtKB-KW"/>
</dbReference>
<dbReference type="GO" id="GO:0005737">
    <property type="term" value="C:cytoplasm"/>
    <property type="evidence" value="ECO:0007669"/>
    <property type="project" value="TreeGrafter"/>
</dbReference>
<evidence type="ECO:0000259" key="2">
    <source>
        <dbReference type="Pfam" id="PF00248"/>
    </source>
</evidence>
<proteinExistence type="predicted"/>
<evidence type="ECO:0000313" key="4">
    <source>
        <dbReference type="Proteomes" id="UP000886740"/>
    </source>
</evidence>
<evidence type="ECO:0000313" key="3">
    <source>
        <dbReference type="EMBL" id="HIX74869.1"/>
    </source>
</evidence>
<dbReference type="EMBL" id="DXEL01000052">
    <property type="protein sequence ID" value="HIX74869.1"/>
    <property type="molecule type" value="Genomic_DNA"/>
</dbReference>
<feature type="domain" description="NADP-dependent oxidoreductase" evidence="2">
    <location>
        <begin position="16"/>
        <end position="316"/>
    </location>
</feature>
<dbReference type="Pfam" id="PF00248">
    <property type="entry name" value="Aldo_ket_red"/>
    <property type="match status" value="1"/>
</dbReference>
<organism evidence="3 4">
    <name type="scientific">Candidatus Parabacteroides intestinipullorum</name>
    <dbReference type="NCBI Taxonomy" id="2838723"/>
    <lineage>
        <taxon>Bacteria</taxon>
        <taxon>Pseudomonadati</taxon>
        <taxon>Bacteroidota</taxon>
        <taxon>Bacteroidia</taxon>
        <taxon>Bacteroidales</taxon>
        <taxon>Tannerellaceae</taxon>
        <taxon>Parabacteroides</taxon>
    </lineage>
</organism>
<dbReference type="AlphaFoldDB" id="A0A9D1X8X2"/>
<accession>A0A9D1X8X2</accession>
<evidence type="ECO:0000256" key="1">
    <source>
        <dbReference type="ARBA" id="ARBA00023002"/>
    </source>
</evidence>
<dbReference type="SUPFAM" id="SSF51430">
    <property type="entry name" value="NAD(P)-linked oxidoreductase"/>
    <property type="match status" value="1"/>
</dbReference>
<keyword evidence="1" id="KW-0560">Oxidoreductase</keyword>
<dbReference type="Gene3D" id="3.20.20.100">
    <property type="entry name" value="NADP-dependent oxidoreductase domain"/>
    <property type="match status" value="1"/>
</dbReference>
<dbReference type="InterPro" id="IPR050791">
    <property type="entry name" value="Aldo-Keto_reductase"/>
</dbReference>